<proteinExistence type="predicted"/>
<comment type="caution">
    <text evidence="2">The sequence shown here is derived from an EMBL/GenBank/DDBJ whole genome shotgun (WGS) entry which is preliminary data.</text>
</comment>
<dbReference type="InterPro" id="IPR027024">
    <property type="entry name" value="UCP027386_ABC_sbc_TM0202"/>
</dbReference>
<name>A0ABV4BUY6_9CLOT</name>
<dbReference type="PANTHER" id="PTHR30024:SF46">
    <property type="entry name" value="ABC TRANSPORTER, SUBSTRATE-BINDING LIPOPROTEIN"/>
    <property type="match status" value="1"/>
</dbReference>
<dbReference type="PANTHER" id="PTHR30024">
    <property type="entry name" value="ALIPHATIC SULFONATES-BINDING PROTEIN-RELATED"/>
    <property type="match status" value="1"/>
</dbReference>
<keyword evidence="1" id="KW-0732">Signal</keyword>
<accession>A0ABV4BUY6</accession>
<evidence type="ECO:0000313" key="2">
    <source>
        <dbReference type="EMBL" id="MEY8000643.1"/>
    </source>
</evidence>
<organism evidence="2 3">
    <name type="scientific">Clostridium moutaii</name>
    <dbReference type="NCBI Taxonomy" id="3240932"/>
    <lineage>
        <taxon>Bacteria</taxon>
        <taxon>Bacillati</taxon>
        <taxon>Bacillota</taxon>
        <taxon>Clostridia</taxon>
        <taxon>Eubacteriales</taxon>
        <taxon>Clostridiaceae</taxon>
        <taxon>Clostridium</taxon>
    </lineage>
</organism>
<dbReference type="SUPFAM" id="SSF53850">
    <property type="entry name" value="Periplasmic binding protein-like II"/>
    <property type="match status" value="1"/>
</dbReference>
<evidence type="ECO:0000313" key="3">
    <source>
        <dbReference type="Proteomes" id="UP001564657"/>
    </source>
</evidence>
<feature type="signal peptide" evidence="1">
    <location>
        <begin position="1"/>
        <end position="21"/>
    </location>
</feature>
<dbReference type="Proteomes" id="UP001564657">
    <property type="component" value="Unassembled WGS sequence"/>
</dbReference>
<dbReference type="PROSITE" id="PS51257">
    <property type="entry name" value="PROKAR_LIPOPROTEIN"/>
    <property type="match status" value="1"/>
</dbReference>
<evidence type="ECO:0000256" key="1">
    <source>
        <dbReference type="SAM" id="SignalP"/>
    </source>
</evidence>
<dbReference type="RefSeq" id="WP_369704535.1">
    <property type="nucleotide sequence ID" value="NZ_JBGEWD010000009.1"/>
</dbReference>
<dbReference type="Gene3D" id="3.40.190.10">
    <property type="entry name" value="Periplasmic binding protein-like II"/>
    <property type="match status" value="2"/>
</dbReference>
<sequence length="332" mass="36219">MKKKMGIFIMALVLIISTLFAVGCSNSSNNTASQTKKEKIKIAALKGPTGMGMAKLMEDKENYSITLYDSPDQITSKLINGELDGAAVPSNLASILYNKTKGSIKLVGINTLGVLYIVENGNAVKSIADLKGKTIYSSDKGATPEFILNYILRKNGLEPGKDVIIDYKMNHSDLAAAVAAKKVDLAVLPEPFVTTTKMKDSSLQVPIDLTKEWDKASNGQSKLAMGTIVFRKSFIDKRGKDLDNFLNKYKESVNFVNSKKTEAGKLMEKDGIIPKAKVAEMAIPNSNIVFISAKDGKQILQKFYEVLYESDPKSVGGKIPDENFYYSGTKGN</sequence>
<keyword evidence="3" id="KW-1185">Reference proteome</keyword>
<reference evidence="2 3" key="1">
    <citation type="submission" date="2024-08" db="EMBL/GenBank/DDBJ databases">
        <title>Clostridium lapicellarii sp. nov., and Clostridium renhuaiense sp. nov., two species isolated from the mud in a fermentation cellar used for producing sauce-flavour Chinese liquors.</title>
        <authorList>
            <person name="Yang F."/>
            <person name="Wang H."/>
            <person name="Chen L.Q."/>
            <person name="Zhou N."/>
            <person name="Lu J.J."/>
            <person name="Pu X.X."/>
            <person name="Wan B."/>
            <person name="Wang L."/>
            <person name="Liu S.J."/>
        </authorList>
    </citation>
    <scope>NUCLEOTIDE SEQUENCE [LARGE SCALE GENOMIC DNA]</scope>
    <source>
        <strain evidence="2 3">MT-5</strain>
    </source>
</reference>
<protein>
    <submittedName>
        <fullName evidence="2">ABC transporter substrate-binding protein</fullName>
    </submittedName>
</protein>
<dbReference type="PIRSF" id="PIRSF027386">
    <property type="entry name" value="UCP027386_ABC_sbc_TM0202"/>
    <property type="match status" value="1"/>
</dbReference>
<dbReference type="Pfam" id="PF12974">
    <property type="entry name" value="Phosphonate-bd"/>
    <property type="match status" value="1"/>
</dbReference>
<gene>
    <name evidence="2" type="ORF">AB8U03_10610</name>
</gene>
<dbReference type="EMBL" id="JBGEWD010000009">
    <property type="protein sequence ID" value="MEY8000643.1"/>
    <property type="molecule type" value="Genomic_DNA"/>
</dbReference>
<feature type="chain" id="PRO_5045886688" evidence="1">
    <location>
        <begin position="22"/>
        <end position="332"/>
    </location>
</feature>